<accession>A0AAJ1R7I3</accession>
<feature type="domain" description="Virulence-associated protein E-like" evidence="1">
    <location>
        <begin position="136"/>
        <end position="349"/>
    </location>
</feature>
<dbReference type="GO" id="GO:0004386">
    <property type="term" value="F:helicase activity"/>
    <property type="evidence" value="ECO:0007669"/>
    <property type="project" value="UniProtKB-KW"/>
</dbReference>
<evidence type="ECO:0000313" key="3">
    <source>
        <dbReference type="Proteomes" id="UP001167919"/>
    </source>
</evidence>
<keyword evidence="2" id="KW-0067">ATP-binding</keyword>
<dbReference type="AlphaFoldDB" id="A0AAJ1R7I3"/>
<dbReference type="PANTHER" id="PTHR34985">
    <property type="entry name" value="SLR0554 PROTEIN"/>
    <property type="match status" value="1"/>
</dbReference>
<dbReference type="PANTHER" id="PTHR34985:SF1">
    <property type="entry name" value="SLR0554 PROTEIN"/>
    <property type="match status" value="1"/>
</dbReference>
<dbReference type="InterPro" id="IPR007936">
    <property type="entry name" value="VapE-like_dom"/>
</dbReference>
<dbReference type="RefSeq" id="WP_301710846.1">
    <property type="nucleotide sequence ID" value="NZ_SDWY01000001.1"/>
</dbReference>
<dbReference type="Pfam" id="PF05272">
    <property type="entry name" value="VapE-like_dom"/>
    <property type="match status" value="1"/>
</dbReference>
<evidence type="ECO:0000313" key="2">
    <source>
        <dbReference type="EMBL" id="MDN6899549.1"/>
    </source>
</evidence>
<name>A0AAJ1R7I3_9LACO</name>
<keyword evidence="2" id="KW-0378">Hydrolase</keyword>
<keyword evidence="2" id="KW-0347">Helicase</keyword>
<protein>
    <submittedName>
        <fullName evidence="2">Helicase</fullName>
    </submittedName>
</protein>
<dbReference type="Proteomes" id="UP001167919">
    <property type="component" value="Unassembled WGS sequence"/>
</dbReference>
<keyword evidence="2" id="KW-0547">Nucleotide-binding</keyword>
<organism evidence="2 3">
    <name type="scientific">Oenococcus sicerae</name>
    <dbReference type="NCBI Taxonomy" id="2203724"/>
    <lineage>
        <taxon>Bacteria</taxon>
        <taxon>Bacillati</taxon>
        <taxon>Bacillota</taxon>
        <taxon>Bacilli</taxon>
        <taxon>Lactobacillales</taxon>
        <taxon>Lactobacillaceae</taxon>
        <taxon>Oenococcus</taxon>
    </lineage>
</organism>
<proteinExistence type="predicted"/>
<comment type="caution">
    <text evidence="2">The sequence shown here is derived from an EMBL/GenBank/DDBJ whole genome shotgun (WGS) entry which is preliminary data.</text>
</comment>
<evidence type="ECO:0000259" key="1">
    <source>
        <dbReference type="Pfam" id="PF05272"/>
    </source>
</evidence>
<gene>
    <name evidence="2" type="ORF">EVC35_00810</name>
</gene>
<dbReference type="EMBL" id="SDWY01000001">
    <property type="protein sequence ID" value="MDN6899549.1"/>
    <property type="molecule type" value="Genomic_DNA"/>
</dbReference>
<reference evidence="2" key="1">
    <citation type="submission" date="2019-01" db="EMBL/GenBank/DDBJ databases">
        <title>Oenococcus sicerae UCMA17102.</title>
        <authorList>
            <person name="Cousin F.J."/>
            <person name="Le Guellec R."/>
            <person name="Cretenet M."/>
        </authorList>
    </citation>
    <scope>NUCLEOTIDE SEQUENCE</scope>
    <source>
        <strain evidence="2">UCMA17102</strain>
    </source>
</reference>
<sequence length="432" mass="50553">MSLEDLNEEFKEFLASKAKKDVSPSPIPGLVMYQDGRIKATSLVNVEKLLTHDFGSAIKFNDFTQDIENTSLIKLDDYSFYIKKIDDDFFNQLRSYFDSHYGTLFASDLIYTAVSNVAHRNRFNPVEDYFNEAHKLWDKQDRFSTIFHDFLGVNKSELTTEITKMWMTAAVAKTFEDEFQFDYVLDFIGDQGVGKTTFLKRIGFGYTTDKVMDFTNKDYYSMMIKSLILNDDEMKATKKASFEELKSFVTMTDLEFRPPYGRTVNVYPKHFVIARTTNEKTYLKDKTGDRRFVPLHTHADQAKFHPSELTAKTKEYIQQTWGQAMDTYRKYTEGEYEFKLSSDLEDQLGMLRQSVVYVDETEEQLDEALERSTNNFITTKDIAINMGEYDLLKNDRLAKKIKYYMDNKDDWVYKVKKIDGIAKRGYTRKSNV</sequence>